<feature type="transmembrane region" description="Helical" evidence="8">
    <location>
        <begin position="256"/>
        <end position="279"/>
    </location>
</feature>
<dbReference type="Pfam" id="PF02366">
    <property type="entry name" value="PMT"/>
    <property type="match status" value="1"/>
</dbReference>
<dbReference type="GO" id="GO:0010041">
    <property type="term" value="P:response to iron(III) ion"/>
    <property type="evidence" value="ECO:0007669"/>
    <property type="project" value="TreeGrafter"/>
</dbReference>
<comment type="subcellular location">
    <subcellularLocation>
        <location evidence="1">Cell membrane</location>
        <topology evidence="1">Multi-pass membrane protein</topology>
    </subcellularLocation>
</comment>
<feature type="transmembrane region" description="Helical" evidence="8">
    <location>
        <begin position="81"/>
        <end position="101"/>
    </location>
</feature>
<feature type="transmembrane region" description="Helical" evidence="8">
    <location>
        <begin position="381"/>
        <end position="398"/>
    </location>
</feature>
<dbReference type="GO" id="GO:0006493">
    <property type="term" value="P:protein O-linked glycosylation"/>
    <property type="evidence" value="ECO:0007669"/>
    <property type="project" value="InterPro"/>
</dbReference>
<keyword evidence="11" id="KW-1185">Reference proteome</keyword>
<feature type="transmembrane region" description="Helical" evidence="8">
    <location>
        <begin position="291"/>
        <end position="308"/>
    </location>
</feature>
<evidence type="ECO:0000256" key="6">
    <source>
        <dbReference type="ARBA" id="ARBA00022989"/>
    </source>
</evidence>
<accession>A0A7W8DIR8</accession>
<keyword evidence="5 8" id="KW-0812">Transmembrane</keyword>
<keyword evidence="7 8" id="KW-0472">Membrane</keyword>
<feature type="transmembrane region" description="Helical" evidence="8">
    <location>
        <begin position="164"/>
        <end position="194"/>
    </location>
</feature>
<comment type="caution">
    <text evidence="10">The sequence shown here is derived from an EMBL/GenBank/DDBJ whole genome shotgun (WGS) entry which is preliminary data.</text>
</comment>
<dbReference type="GO" id="GO:0016763">
    <property type="term" value="F:pentosyltransferase activity"/>
    <property type="evidence" value="ECO:0007669"/>
    <property type="project" value="TreeGrafter"/>
</dbReference>
<protein>
    <submittedName>
        <fullName evidence="10">4-amino-4-deoxy-L-arabinose transferase-like glycosyltransferase</fullName>
    </submittedName>
</protein>
<dbReference type="GO" id="GO:0005886">
    <property type="term" value="C:plasma membrane"/>
    <property type="evidence" value="ECO:0007669"/>
    <property type="project" value="UniProtKB-SubCell"/>
</dbReference>
<evidence type="ECO:0000313" key="11">
    <source>
        <dbReference type="Proteomes" id="UP000590740"/>
    </source>
</evidence>
<keyword evidence="3" id="KW-0328">Glycosyltransferase</keyword>
<dbReference type="PANTHER" id="PTHR33908">
    <property type="entry name" value="MANNOSYLTRANSFERASE YKCB-RELATED"/>
    <property type="match status" value="1"/>
</dbReference>
<dbReference type="PANTHER" id="PTHR33908:SF3">
    <property type="entry name" value="UNDECAPRENYL PHOSPHATE-ALPHA-4-AMINO-4-DEOXY-L-ARABINOSE ARABINOSYL TRANSFERASE"/>
    <property type="match status" value="1"/>
</dbReference>
<feature type="transmembrane region" description="Helical" evidence="8">
    <location>
        <begin position="130"/>
        <end position="152"/>
    </location>
</feature>
<feature type="domain" description="ArnT-like N-terminal" evidence="9">
    <location>
        <begin position="26"/>
        <end position="227"/>
    </location>
</feature>
<dbReference type="InterPro" id="IPR050297">
    <property type="entry name" value="LipidA_mod_glycosyltrf_83"/>
</dbReference>
<evidence type="ECO:0000256" key="1">
    <source>
        <dbReference type="ARBA" id="ARBA00004651"/>
    </source>
</evidence>
<dbReference type="Proteomes" id="UP000590740">
    <property type="component" value="Unassembled WGS sequence"/>
</dbReference>
<evidence type="ECO:0000256" key="3">
    <source>
        <dbReference type="ARBA" id="ARBA00022676"/>
    </source>
</evidence>
<feature type="transmembrane region" description="Helical" evidence="8">
    <location>
        <begin position="206"/>
        <end position="226"/>
    </location>
</feature>
<evidence type="ECO:0000313" key="10">
    <source>
        <dbReference type="EMBL" id="MBB5031353.1"/>
    </source>
</evidence>
<feature type="transmembrane region" description="Helical" evidence="8">
    <location>
        <begin position="405"/>
        <end position="426"/>
    </location>
</feature>
<evidence type="ECO:0000256" key="8">
    <source>
        <dbReference type="SAM" id="Phobius"/>
    </source>
</evidence>
<feature type="transmembrane region" description="Helical" evidence="8">
    <location>
        <begin position="346"/>
        <end position="369"/>
    </location>
</feature>
<dbReference type="EMBL" id="JACHIG010000001">
    <property type="protein sequence ID" value="MBB5031353.1"/>
    <property type="molecule type" value="Genomic_DNA"/>
</dbReference>
<keyword evidence="2" id="KW-1003">Cell membrane</keyword>
<sequence>MNLRAQFFTLIALCSVLFWLRLGHLPLIDPDEPFYAETTKEMVERNEWLTPTIFGERQFEKPIFFYWQSMLAWKIFGGGNFAARAPSAAAATLLVLLTWWFGRRMFSARAGFCAAVVLASGVEYCVMSRLMLTDICLALCISASVFCLWLAINEEDKRDKWLILHFVASAFAMLTKGPVGILVPTLGSICYLWLTKTRSPWRGKGLVLGLLAWVVIAVPWYATMFAKYGMEYWHRFFVHENWERLTSAEHKHSNHWWYYIMILVAGSLPWIPLLISAIVRTVKETKTDRRILFLVCWFVPNLIFFTICNSKLPTYTFFLFVTLALICGHLLDQWIGGGFRTKGERILASSLSVLQVVLVLLAASIITLMLPKDSNLFIKDLTPLIFVLVAFIAVPMFFMLKQRFVAWAASTVGVTVVIILMMQYGVDDKVRLYSSTEGIAAEAMKQRLPGEPIITSSFIARAVTYYTGSMPQGVIFFPSTAEQVQPYFTPHPPLHMLRGAAGAKEFASKYPSVLCVFLNRDVRHCEADQSPLKGRMETLATMGERVLLRIKTAP</sequence>
<keyword evidence="6 8" id="KW-1133">Transmembrane helix</keyword>
<name>A0A7W8DIR8_9BACT</name>
<dbReference type="InterPro" id="IPR003342">
    <property type="entry name" value="ArnT-like_N"/>
</dbReference>
<keyword evidence="4 10" id="KW-0808">Transferase</keyword>
<dbReference type="AlphaFoldDB" id="A0A7W8DIR8"/>
<evidence type="ECO:0000256" key="7">
    <source>
        <dbReference type="ARBA" id="ARBA00023136"/>
    </source>
</evidence>
<dbReference type="RefSeq" id="WP_184338282.1">
    <property type="nucleotide sequence ID" value="NZ_JACHIG010000001.1"/>
</dbReference>
<proteinExistence type="predicted"/>
<evidence type="ECO:0000256" key="4">
    <source>
        <dbReference type="ARBA" id="ARBA00022679"/>
    </source>
</evidence>
<feature type="transmembrane region" description="Helical" evidence="8">
    <location>
        <begin position="314"/>
        <end position="334"/>
    </location>
</feature>
<dbReference type="GO" id="GO:0009103">
    <property type="term" value="P:lipopolysaccharide biosynthetic process"/>
    <property type="evidence" value="ECO:0007669"/>
    <property type="project" value="UniProtKB-ARBA"/>
</dbReference>
<evidence type="ECO:0000256" key="5">
    <source>
        <dbReference type="ARBA" id="ARBA00022692"/>
    </source>
</evidence>
<gene>
    <name evidence="10" type="ORF">HNQ65_000907</name>
</gene>
<evidence type="ECO:0000259" key="9">
    <source>
        <dbReference type="Pfam" id="PF02366"/>
    </source>
</evidence>
<dbReference type="GO" id="GO:0000030">
    <property type="term" value="F:mannosyltransferase activity"/>
    <property type="evidence" value="ECO:0007669"/>
    <property type="project" value="InterPro"/>
</dbReference>
<organism evidence="10 11">
    <name type="scientific">Prosthecobacter vanneervenii</name>
    <dbReference type="NCBI Taxonomy" id="48466"/>
    <lineage>
        <taxon>Bacteria</taxon>
        <taxon>Pseudomonadati</taxon>
        <taxon>Verrucomicrobiota</taxon>
        <taxon>Verrucomicrobiia</taxon>
        <taxon>Verrucomicrobiales</taxon>
        <taxon>Verrucomicrobiaceae</taxon>
        <taxon>Prosthecobacter</taxon>
    </lineage>
</organism>
<reference evidence="10 11" key="1">
    <citation type="submission" date="2020-08" db="EMBL/GenBank/DDBJ databases">
        <title>Genomic Encyclopedia of Type Strains, Phase IV (KMG-IV): sequencing the most valuable type-strain genomes for metagenomic binning, comparative biology and taxonomic classification.</title>
        <authorList>
            <person name="Goeker M."/>
        </authorList>
    </citation>
    <scope>NUCLEOTIDE SEQUENCE [LARGE SCALE GENOMIC DNA]</scope>
    <source>
        <strain evidence="10 11">DSM 12252</strain>
    </source>
</reference>
<evidence type="ECO:0000256" key="2">
    <source>
        <dbReference type="ARBA" id="ARBA00022475"/>
    </source>
</evidence>